<evidence type="ECO:0000313" key="2">
    <source>
        <dbReference type="Proteomes" id="UP000593561"/>
    </source>
</evidence>
<dbReference type="AlphaFoldDB" id="A0A7J8SGP5"/>
<dbReference type="PANTHER" id="PTHR13554:SF10">
    <property type="entry name" value="26S PROTEASOME NON-ATPASE REGULATORY SUBUNIT 5"/>
    <property type="match status" value="1"/>
</dbReference>
<dbReference type="GO" id="GO:0043248">
    <property type="term" value="P:proteasome assembly"/>
    <property type="evidence" value="ECO:0007669"/>
    <property type="project" value="InterPro"/>
</dbReference>
<proteinExistence type="predicted"/>
<dbReference type="EMBL" id="JABFAC010000009">
    <property type="protein sequence ID" value="MBA0624970.1"/>
    <property type="molecule type" value="Genomic_DNA"/>
</dbReference>
<name>A0A7J8SGP5_GOSDV</name>
<accession>A0A7J8SGP5</accession>
<reference evidence="1 2" key="1">
    <citation type="journal article" date="2019" name="Genome Biol. Evol.">
        <title>Insights into the evolution of the New World diploid cottons (Gossypium, subgenus Houzingenia) based on genome sequencing.</title>
        <authorList>
            <person name="Grover C.E."/>
            <person name="Arick M.A. 2nd"/>
            <person name="Thrash A."/>
            <person name="Conover J.L."/>
            <person name="Sanders W.S."/>
            <person name="Peterson D.G."/>
            <person name="Frelichowski J.E."/>
            <person name="Scheffler J.A."/>
            <person name="Scheffler B.E."/>
            <person name="Wendel J.F."/>
        </authorList>
    </citation>
    <scope>NUCLEOTIDE SEQUENCE [LARGE SCALE GENOMIC DNA]</scope>
    <source>
        <strain evidence="1">27</strain>
        <tissue evidence="1">Leaf</tissue>
    </source>
</reference>
<organism evidence="1 2">
    <name type="scientific">Gossypium davidsonii</name>
    <name type="common">Davidson's cotton</name>
    <name type="synonym">Gossypium klotzschianum subsp. davidsonii</name>
    <dbReference type="NCBI Taxonomy" id="34287"/>
    <lineage>
        <taxon>Eukaryota</taxon>
        <taxon>Viridiplantae</taxon>
        <taxon>Streptophyta</taxon>
        <taxon>Embryophyta</taxon>
        <taxon>Tracheophyta</taxon>
        <taxon>Spermatophyta</taxon>
        <taxon>Magnoliopsida</taxon>
        <taxon>eudicotyledons</taxon>
        <taxon>Gunneridae</taxon>
        <taxon>Pentapetalae</taxon>
        <taxon>rosids</taxon>
        <taxon>malvids</taxon>
        <taxon>Malvales</taxon>
        <taxon>Malvaceae</taxon>
        <taxon>Malvoideae</taxon>
        <taxon>Gossypium</taxon>
    </lineage>
</organism>
<comment type="caution">
    <text evidence="1">The sequence shown here is derived from an EMBL/GenBank/DDBJ whole genome shotgun (WGS) entry which is preliminary data.</text>
</comment>
<protein>
    <submittedName>
        <fullName evidence="1">Uncharacterized protein</fullName>
    </submittedName>
</protein>
<evidence type="ECO:0000313" key="1">
    <source>
        <dbReference type="EMBL" id="MBA0624970.1"/>
    </source>
</evidence>
<dbReference type="GO" id="GO:0005829">
    <property type="term" value="C:cytosol"/>
    <property type="evidence" value="ECO:0007669"/>
    <property type="project" value="TreeGrafter"/>
</dbReference>
<dbReference type="PANTHER" id="PTHR13554">
    <property type="entry name" value="26S PROTEASOME NON-ATPASE REGULATORY SUBUNIT 5-RELATED"/>
    <property type="match status" value="1"/>
</dbReference>
<dbReference type="Proteomes" id="UP000593561">
    <property type="component" value="Unassembled WGS sequence"/>
</dbReference>
<gene>
    <name evidence="1" type="ORF">Godav_010231</name>
</gene>
<sequence>MEICSKPEIINIVTDPTAETTKIGIAFNILHFTTISVLLAMEARYNCCKAIHRSFMSSKLVSDPALSGIAGKLQEAVQRGPYLVRKHTEATPVVMTAERF</sequence>
<keyword evidence="2" id="KW-1185">Reference proteome</keyword>
<dbReference type="InterPro" id="IPR019538">
    <property type="entry name" value="PSMD5"/>
</dbReference>